<comment type="caution">
    <text evidence="1">The sequence shown here is derived from an EMBL/GenBank/DDBJ whole genome shotgun (WGS) entry which is preliminary data.</text>
</comment>
<dbReference type="OMA" id="YKQPREC"/>
<reference evidence="1" key="1">
    <citation type="submission" date="2021-01" db="EMBL/GenBank/DDBJ databases">
        <authorList>
            <consortium name="Genoscope - CEA"/>
            <person name="William W."/>
        </authorList>
    </citation>
    <scope>NUCLEOTIDE SEQUENCE</scope>
</reference>
<dbReference type="AlphaFoldDB" id="A0A8S1K3I4"/>
<dbReference type="EMBL" id="CAJJDM010000010">
    <property type="protein sequence ID" value="CAD8049251.1"/>
    <property type="molecule type" value="Genomic_DNA"/>
</dbReference>
<name>A0A8S1K3I4_PARPR</name>
<keyword evidence="2" id="KW-1185">Reference proteome</keyword>
<protein>
    <submittedName>
        <fullName evidence="1">Uncharacterized protein</fullName>
    </submittedName>
</protein>
<accession>A0A8S1K3I4</accession>
<proteinExistence type="predicted"/>
<gene>
    <name evidence="1" type="ORF">PPRIM_AZ9-3.1.T0130365</name>
</gene>
<organism evidence="1 2">
    <name type="scientific">Paramecium primaurelia</name>
    <dbReference type="NCBI Taxonomy" id="5886"/>
    <lineage>
        <taxon>Eukaryota</taxon>
        <taxon>Sar</taxon>
        <taxon>Alveolata</taxon>
        <taxon>Ciliophora</taxon>
        <taxon>Intramacronucleata</taxon>
        <taxon>Oligohymenophorea</taxon>
        <taxon>Peniculida</taxon>
        <taxon>Parameciidae</taxon>
        <taxon>Paramecium</taxon>
    </lineage>
</organism>
<dbReference type="Proteomes" id="UP000688137">
    <property type="component" value="Unassembled WGS sequence"/>
</dbReference>
<evidence type="ECO:0000313" key="2">
    <source>
        <dbReference type="Proteomes" id="UP000688137"/>
    </source>
</evidence>
<evidence type="ECO:0000313" key="1">
    <source>
        <dbReference type="EMBL" id="CAD8049251.1"/>
    </source>
</evidence>
<sequence>MNDLFKEIDDTNSDTSIIDFNFESDDEEIIHKNDQPIQEIQDQVEIVNQEEQIILEKGSSIQVQQNYQEQNTFELQGEQNVISLPVQHNHLKPKLIKYKQPRECNLQQGFQILKTFGYFAHTSYKNVQQKKEQAIQKITNYIISGVEKIKRL</sequence>